<dbReference type="Proteomes" id="UP000823674">
    <property type="component" value="Chromosome A01"/>
</dbReference>
<dbReference type="EMBL" id="JADBGQ010000001">
    <property type="protein sequence ID" value="KAG5414291.1"/>
    <property type="molecule type" value="Genomic_DNA"/>
</dbReference>
<keyword evidence="2" id="KW-1185">Reference proteome</keyword>
<accession>A0ABQ7NVY3</accession>
<protein>
    <submittedName>
        <fullName evidence="1">Uncharacterized protein</fullName>
    </submittedName>
</protein>
<evidence type="ECO:0000313" key="2">
    <source>
        <dbReference type="Proteomes" id="UP000823674"/>
    </source>
</evidence>
<comment type="caution">
    <text evidence="1">The sequence shown here is derived from an EMBL/GenBank/DDBJ whole genome shotgun (WGS) entry which is preliminary data.</text>
</comment>
<gene>
    <name evidence="1" type="primary">A01g503450.1_BraROA</name>
    <name evidence="1" type="ORF">IGI04_001858</name>
</gene>
<reference evidence="1 2" key="1">
    <citation type="submission" date="2021-03" db="EMBL/GenBank/DDBJ databases">
        <authorList>
            <person name="King G.J."/>
            <person name="Bancroft I."/>
            <person name="Baten A."/>
            <person name="Bloomfield J."/>
            <person name="Borpatragohain P."/>
            <person name="He Z."/>
            <person name="Irish N."/>
            <person name="Irwin J."/>
            <person name="Liu K."/>
            <person name="Mauleon R.P."/>
            <person name="Moore J."/>
            <person name="Morris R."/>
            <person name="Ostergaard L."/>
            <person name="Wang B."/>
            <person name="Wells R."/>
        </authorList>
    </citation>
    <scope>NUCLEOTIDE SEQUENCE [LARGE SCALE GENOMIC DNA]</scope>
    <source>
        <strain evidence="1">R-o-18</strain>
        <tissue evidence="1">Leaf</tissue>
    </source>
</reference>
<sequence>MVILTGSASLYVGVAFGCPGAEKKSESPVAAMEMTNSSLEHQLQDITASRSEAVLVTQQEEPYILLVKEANDWIKMQTATVDKVDSWDASNMKVITSVCGEKGTALSCGTSNQAKESGNGKSVHYGSVFSVC</sequence>
<evidence type="ECO:0000313" key="1">
    <source>
        <dbReference type="EMBL" id="KAG5414291.1"/>
    </source>
</evidence>
<proteinExistence type="predicted"/>
<name>A0ABQ7NVY3_BRACM</name>
<organism evidence="1 2">
    <name type="scientific">Brassica rapa subsp. trilocularis</name>
    <dbReference type="NCBI Taxonomy" id="1813537"/>
    <lineage>
        <taxon>Eukaryota</taxon>
        <taxon>Viridiplantae</taxon>
        <taxon>Streptophyta</taxon>
        <taxon>Embryophyta</taxon>
        <taxon>Tracheophyta</taxon>
        <taxon>Spermatophyta</taxon>
        <taxon>Magnoliopsida</taxon>
        <taxon>eudicotyledons</taxon>
        <taxon>Gunneridae</taxon>
        <taxon>Pentapetalae</taxon>
        <taxon>rosids</taxon>
        <taxon>malvids</taxon>
        <taxon>Brassicales</taxon>
        <taxon>Brassicaceae</taxon>
        <taxon>Brassiceae</taxon>
        <taxon>Brassica</taxon>
    </lineage>
</organism>